<organism evidence="3 4">
    <name type="scientific">Capsicum baccatum</name>
    <name type="common">Peruvian pepper</name>
    <dbReference type="NCBI Taxonomy" id="33114"/>
    <lineage>
        <taxon>Eukaryota</taxon>
        <taxon>Viridiplantae</taxon>
        <taxon>Streptophyta</taxon>
        <taxon>Embryophyta</taxon>
        <taxon>Tracheophyta</taxon>
        <taxon>Spermatophyta</taxon>
        <taxon>Magnoliopsida</taxon>
        <taxon>eudicotyledons</taxon>
        <taxon>Gunneridae</taxon>
        <taxon>Pentapetalae</taxon>
        <taxon>asterids</taxon>
        <taxon>lamiids</taxon>
        <taxon>Solanales</taxon>
        <taxon>Solanaceae</taxon>
        <taxon>Solanoideae</taxon>
        <taxon>Capsiceae</taxon>
        <taxon>Capsicum</taxon>
    </lineage>
</organism>
<proteinExistence type="predicted"/>
<dbReference type="Pfam" id="PF05678">
    <property type="entry name" value="VQ"/>
    <property type="match status" value="1"/>
</dbReference>
<evidence type="ECO:0000313" key="4">
    <source>
        <dbReference type="Proteomes" id="UP000224567"/>
    </source>
</evidence>
<dbReference type="PANTHER" id="PTHR33179:SF59">
    <property type="entry name" value="VQ DOMAIN-CONTAINING PROTEIN"/>
    <property type="match status" value="1"/>
</dbReference>
<feature type="compositionally biased region" description="Basic residues" evidence="1">
    <location>
        <begin position="226"/>
        <end position="236"/>
    </location>
</feature>
<feature type="region of interest" description="Disordered" evidence="1">
    <location>
        <begin position="176"/>
        <end position="200"/>
    </location>
</feature>
<feature type="compositionally biased region" description="Polar residues" evidence="1">
    <location>
        <begin position="180"/>
        <end position="200"/>
    </location>
</feature>
<feature type="domain" description="VQ" evidence="2">
    <location>
        <begin position="239"/>
        <end position="263"/>
    </location>
</feature>
<name>A0A2G2XD74_CAPBA</name>
<dbReference type="OrthoDB" id="1726347at2759"/>
<dbReference type="EMBL" id="MLFT02000002">
    <property type="protein sequence ID" value="PHT55446.1"/>
    <property type="molecule type" value="Genomic_DNA"/>
</dbReference>
<protein>
    <submittedName>
        <fullName evidence="3">VQ motif-containing protein 22</fullName>
    </submittedName>
</protein>
<reference evidence="3 4" key="1">
    <citation type="journal article" date="2017" name="Genome Biol.">
        <title>New reference genome sequences of hot pepper reveal the massive evolution of plant disease-resistance genes by retroduplication.</title>
        <authorList>
            <person name="Kim S."/>
            <person name="Park J."/>
            <person name="Yeom S.I."/>
            <person name="Kim Y.M."/>
            <person name="Seo E."/>
            <person name="Kim K.T."/>
            <person name="Kim M.S."/>
            <person name="Lee J.M."/>
            <person name="Cheong K."/>
            <person name="Shin H.S."/>
            <person name="Kim S.B."/>
            <person name="Han K."/>
            <person name="Lee J."/>
            <person name="Park M."/>
            <person name="Lee H.A."/>
            <person name="Lee H.Y."/>
            <person name="Lee Y."/>
            <person name="Oh S."/>
            <person name="Lee J.H."/>
            <person name="Choi E."/>
            <person name="Choi E."/>
            <person name="Lee S.E."/>
            <person name="Jeon J."/>
            <person name="Kim H."/>
            <person name="Choi G."/>
            <person name="Song H."/>
            <person name="Lee J."/>
            <person name="Lee S.C."/>
            <person name="Kwon J.K."/>
            <person name="Lee H.Y."/>
            <person name="Koo N."/>
            <person name="Hong Y."/>
            <person name="Kim R.W."/>
            <person name="Kang W.H."/>
            <person name="Huh J.H."/>
            <person name="Kang B.C."/>
            <person name="Yang T.J."/>
            <person name="Lee Y.H."/>
            <person name="Bennetzen J.L."/>
            <person name="Choi D."/>
        </authorList>
    </citation>
    <scope>NUCLEOTIDE SEQUENCE [LARGE SCALE GENOMIC DNA]</scope>
    <source>
        <strain evidence="4">cv. PBC81</strain>
    </source>
</reference>
<dbReference type="InterPro" id="IPR039609">
    <property type="entry name" value="VQ_15/22"/>
</dbReference>
<accession>A0A2G2XD74</accession>
<comment type="caution">
    <text evidence="3">The sequence shown here is derived from an EMBL/GenBank/DDBJ whole genome shotgun (WGS) entry which is preliminary data.</text>
</comment>
<evidence type="ECO:0000256" key="1">
    <source>
        <dbReference type="SAM" id="MobiDB-lite"/>
    </source>
</evidence>
<dbReference type="AlphaFoldDB" id="A0A2G2XD74"/>
<keyword evidence="4" id="KW-1185">Reference proteome</keyword>
<feature type="region of interest" description="Disordered" evidence="1">
    <location>
        <begin position="123"/>
        <end position="156"/>
    </location>
</feature>
<dbReference type="InterPro" id="IPR008889">
    <property type="entry name" value="VQ"/>
</dbReference>
<gene>
    <name evidence="3" type="ORF">CQW23_03932</name>
</gene>
<dbReference type="PANTHER" id="PTHR33179">
    <property type="entry name" value="VQ MOTIF-CONTAINING PROTEIN"/>
    <property type="match status" value="1"/>
</dbReference>
<evidence type="ECO:0000313" key="3">
    <source>
        <dbReference type="EMBL" id="PHT55446.1"/>
    </source>
</evidence>
<dbReference type="Proteomes" id="UP000224567">
    <property type="component" value="Unassembled WGS sequence"/>
</dbReference>
<evidence type="ECO:0000259" key="2">
    <source>
        <dbReference type="Pfam" id="PF05678"/>
    </source>
</evidence>
<reference evidence="4" key="2">
    <citation type="journal article" date="2017" name="J. Anim. Genet.">
        <title>Multiple reference genome sequences of hot pepper reveal the massive evolution of plant disease resistance genes by retroduplication.</title>
        <authorList>
            <person name="Kim S."/>
            <person name="Park J."/>
            <person name="Yeom S.-I."/>
            <person name="Kim Y.-M."/>
            <person name="Seo E."/>
            <person name="Kim K.-T."/>
            <person name="Kim M.-S."/>
            <person name="Lee J.M."/>
            <person name="Cheong K."/>
            <person name="Shin H.-S."/>
            <person name="Kim S.-B."/>
            <person name="Han K."/>
            <person name="Lee J."/>
            <person name="Park M."/>
            <person name="Lee H.-A."/>
            <person name="Lee H.-Y."/>
            <person name="Lee Y."/>
            <person name="Oh S."/>
            <person name="Lee J.H."/>
            <person name="Choi E."/>
            <person name="Choi E."/>
            <person name="Lee S.E."/>
            <person name="Jeon J."/>
            <person name="Kim H."/>
            <person name="Choi G."/>
            <person name="Song H."/>
            <person name="Lee J."/>
            <person name="Lee S.-C."/>
            <person name="Kwon J.-K."/>
            <person name="Lee H.-Y."/>
            <person name="Koo N."/>
            <person name="Hong Y."/>
            <person name="Kim R.W."/>
            <person name="Kang W.-H."/>
            <person name="Huh J.H."/>
            <person name="Kang B.-C."/>
            <person name="Yang T.-J."/>
            <person name="Lee Y.-H."/>
            <person name="Bennetzen J.L."/>
            <person name="Choi D."/>
        </authorList>
    </citation>
    <scope>NUCLEOTIDE SEQUENCE [LARGE SCALE GENOMIC DNA]</scope>
    <source>
        <strain evidence="4">cv. PBC81</strain>
    </source>
</reference>
<sequence>MDNTFPTSPTQWMDHDEMPYYYQQTDFAVENPHEYFSDSTFITTKNTQNSIDHHQDSVITISPENSSQISGNNDIHHELISPKSSVMKPIRRRSRASKKTPITRLNASIGNFRALVQQHTGCHTSPTFKNQKGPINLSFGPSTDDDQNEYNFGSNSIGEGSRNFGCYYNHEDQAEKYSKDNSLQQEEQESATSASAGYSINSGNSKLSVNDYGCHELSPKNGSIKKPIRRRSRASKKTPTTHLNADASNFRALVQQFTGCHTANTFLGAHKGPINLNFGLDENDDYDADDSTTHVSSFGYDCYNCNPKSSKENKVANIIEEQKGMLSTDQNGIFGSTSTTNSSSSPRMDILSLDDFELENLRLCDFTGDDQLITDSTENIWDQDGYLLI</sequence>
<feature type="region of interest" description="Disordered" evidence="1">
    <location>
        <begin position="218"/>
        <end position="242"/>
    </location>
</feature>
<dbReference type="STRING" id="33114.A0A2G2XD74"/>